<comment type="function">
    <text evidence="1">Involved in DNA recombination.</text>
</comment>
<evidence type="ECO:0000256" key="2">
    <source>
        <dbReference type="ARBA" id="ARBA00009840"/>
    </source>
</evidence>
<evidence type="ECO:0008006" key="6">
    <source>
        <dbReference type="Google" id="ProtNLM"/>
    </source>
</evidence>
<dbReference type="AlphaFoldDB" id="A0A650EP87"/>
<proteinExistence type="inferred from homology"/>
<keyword evidence="4" id="KW-0233">DNA recombination</keyword>
<dbReference type="PANTHER" id="PTHR30563:SF0">
    <property type="entry name" value="DNA RECOMBINATION PROTEIN RMUC"/>
    <property type="match status" value="1"/>
</dbReference>
<dbReference type="InterPro" id="IPR003798">
    <property type="entry name" value="DNA_recombination_RmuC"/>
</dbReference>
<protein>
    <recommendedName>
        <fullName evidence="6">DNA recombination protein RmuC</fullName>
    </recommendedName>
</protein>
<evidence type="ECO:0000256" key="1">
    <source>
        <dbReference type="ARBA" id="ARBA00003416"/>
    </source>
</evidence>
<evidence type="ECO:0000313" key="5">
    <source>
        <dbReference type="EMBL" id="QGT50704.1"/>
    </source>
</evidence>
<name>A0A650EP87_9BACT</name>
<accession>A0A650EP87</accession>
<sequence>MYIIAVLAGILVGCGFTYLWLSARLKGAAADVLRLGALEPEVTRLRMENGVLSAEKSSLAVDKARLEEETRSLAREKELIEKNFKDLSSTYQAQFSELAGKILEDKTKGLEAKNSEALRPLTLHLENFVKKVAEMERQNTAVQARLEKGLTDVIKSTEKIDQSAVHLTNAIKGEAIVRGSWGEETLKRILDAAGMKEGLDYFQQVSDEGKRVDVQVALPADRWIVVDSKTIFNHYVEYFNAQDPKTKKAALEEHVKDVKKTIKDLSSKKYYKKFLAGGDKVQPDYTLMFVYPESALLAATEADPDILNEAWKNNIALVSATSLMSTLKMVSKLWDIDKQHEYMDDLKEDILKLMEKFNDFLVNFAKAESAVSNAADAVKTARGHIDGNKGAFLPVAQRIVDIYEVPLTKDNSRLLKRVGYAYNGLKSKTPKAAKEESPALAPETDLFA</sequence>
<dbReference type="Pfam" id="PF02646">
    <property type="entry name" value="RmuC"/>
    <property type="match status" value="1"/>
</dbReference>
<reference evidence="5" key="1">
    <citation type="journal article" date="2020" name="J. ISSAAS">
        <title>Lactobacilli and other gastrointestinal microbiota of Peromyscus leucopus, reservoir host for agents of Lyme disease and other zoonoses in North America.</title>
        <authorList>
            <person name="Milovic A."/>
            <person name="Bassam K."/>
            <person name="Shao H."/>
            <person name="Chatzistamou I."/>
            <person name="Tufts D.M."/>
            <person name="Diuk-Wasser M."/>
            <person name="Barbour A.G."/>
        </authorList>
    </citation>
    <scope>NUCLEOTIDE SEQUENCE</scope>
    <source>
        <strain evidence="5">LL30</strain>
    </source>
</reference>
<dbReference type="GO" id="GO:0006310">
    <property type="term" value="P:DNA recombination"/>
    <property type="evidence" value="ECO:0007669"/>
    <property type="project" value="UniProtKB-KW"/>
</dbReference>
<comment type="similarity">
    <text evidence="2">Belongs to the RmuC family.</text>
</comment>
<evidence type="ECO:0000256" key="4">
    <source>
        <dbReference type="ARBA" id="ARBA00023172"/>
    </source>
</evidence>
<keyword evidence="3" id="KW-0175">Coiled coil</keyword>
<gene>
    <name evidence="5" type="ORF">Elusimicrob1349_1740</name>
</gene>
<dbReference type="PANTHER" id="PTHR30563">
    <property type="entry name" value="DNA RECOMBINATION PROTEIN RMUC"/>
    <property type="match status" value="1"/>
</dbReference>
<dbReference type="EMBL" id="MN577571">
    <property type="protein sequence ID" value="QGT50704.1"/>
    <property type="molecule type" value="Genomic_DNA"/>
</dbReference>
<organism evidence="5">
    <name type="scientific">uncultured Elusimicrobia bacterium</name>
    <dbReference type="NCBI Taxonomy" id="699876"/>
    <lineage>
        <taxon>Bacteria</taxon>
        <taxon>Pseudomonadati</taxon>
        <taxon>Elusimicrobiota</taxon>
        <taxon>Elusimicrobia</taxon>
        <taxon>environmental samples</taxon>
    </lineage>
</organism>
<evidence type="ECO:0000256" key="3">
    <source>
        <dbReference type="ARBA" id="ARBA00023054"/>
    </source>
</evidence>